<dbReference type="GO" id="GO:0003677">
    <property type="term" value="F:DNA binding"/>
    <property type="evidence" value="ECO:0007669"/>
    <property type="project" value="UniProtKB-KW"/>
</dbReference>
<dbReference type="CDD" id="cd01109">
    <property type="entry name" value="HTH_YyaN"/>
    <property type="match status" value="1"/>
</dbReference>
<dbReference type="SUPFAM" id="SSF46955">
    <property type="entry name" value="Putative DNA-binding domain"/>
    <property type="match status" value="1"/>
</dbReference>
<accession>A0A0F7F918</accession>
<dbReference type="PANTHER" id="PTHR30204">
    <property type="entry name" value="REDOX-CYCLING DRUG-SENSING TRANSCRIPTIONAL ACTIVATOR SOXR"/>
    <property type="match status" value="1"/>
</dbReference>
<feature type="domain" description="HTH merR-type" evidence="2">
    <location>
        <begin position="2"/>
        <end position="71"/>
    </location>
</feature>
<dbReference type="PROSITE" id="PS50937">
    <property type="entry name" value="HTH_MERR_2"/>
    <property type="match status" value="1"/>
</dbReference>
<evidence type="ECO:0000259" key="2">
    <source>
        <dbReference type="PROSITE" id="PS50937"/>
    </source>
</evidence>
<dbReference type="Proteomes" id="UP000034189">
    <property type="component" value="Chromosome"/>
</dbReference>
<dbReference type="PANTHER" id="PTHR30204:SF83">
    <property type="entry name" value="TRANSCRIPTIONAL REGULATOR, MERR FAMILY"/>
    <property type="match status" value="1"/>
</dbReference>
<dbReference type="OrthoDB" id="9811174at2"/>
<reference evidence="3 4" key="1">
    <citation type="submission" date="2015-03" db="EMBL/GenBank/DDBJ databases">
        <authorList>
            <person name="Abdul Halim M."/>
        </authorList>
    </citation>
    <scope>NUCLEOTIDE SEQUENCE [LARGE SCALE GENOMIC DNA]</scope>
    <source>
        <strain evidence="3 4">ATCC 35681</strain>
    </source>
</reference>
<dbReference type="InterPro" id="IPR000551">
    <property type="entry name" value="MerR-type_HTH_dom"/>
</dbReference>
<organism evidence="3 4">
    <name type="scientific">Paenibacillus durus ATCC 35681</name>
    <dbReference type="NCBI Taxonomy" id="1333534"/>
    <lineage>
        <taxon>Bacteria</taxon>
        <taxon>Bacillati</taxon>
        <taxon>Bacillota</taxon>
        <taxon>Bacilli</taxon>
        <taxon>Bacillales</taxon>
        <taxon>Paenibacillaceae</taxon>
        <taxon>Paenibacillus</taxon>
    </lineage>
</organism>
<protein>
    <recommendedName>
        <fullName evidence="2">HTH merR-type domain-containing protein</fullName>
    </recommendedName>
</protein>
<dbReference type="HOGENOM" id="CLU_060077_8_0_9"/>
<dbReference type="PATRIC" id="fig|1333534.5.peg.2300"/>
<gene>
    <name evidence="3" type="ORF">VK70_10420</name>
</gene>
<reference evidence="3 4" key="2">
    <citation type="journal article" date="2016" name="Genome Announc.">
        <title>Genome Sequence of a Gram-Positive Diazotroph, Paenibacillus durus Type Strain ATCC 35681.</title>
        <authorList>
            <person name="Halim M.A."/>
            <person name="Rahman A.Y."/>
            <person name="Sim K.S."/>
            <person name="Yam H.C."/>
            <person name="Rahim A.A."/>
            <person name="Ghazali A.H."/>
            <person name="Najimudin N."/>
        </authorList>
    </citation>
    <scope>NUCLEOTIDE SEQUENCE [LARGE SCALE GENOMIC DNA]</scope>
    <source>
        <strain evidence="3 4">ATCC 35681</strain>
    </source>
</reference>
<dbReference type="RefSeq" id="WP_025698355.1">
    <property type="nucleotide sequence ID" value="NZ_ASQQ01000596.1"/>
</dbReference>
<dbReference type="InterPro" id="IPR047057">
    <property type="entry name" value="MerR_fam"/>
</dbReference>
<name>A0A0F7F918_PAEDU</name>
<evidence type="ECO:0000256" key="1">
    <source>
        <dbReference type="ARBA" id="ARBA00023125"/>
    </source>
</evidence>
<dbReference type="GO" id="GO:0003700">
    <property type="term" value="F:DNA-binding transcription factor activity"/>
    <property type="evidence" value="ECO:0007669"/>
    <property type="project" value="InterPro"/>
</dbReference>
<dbReference type="Gene3D" id="1.10.1660.10">
    <property type="match status" value="1"/>
</dbReference>
<keyword evidence="1" id="KW-0238">DNA-binding</keyword>
<evidence type="ECO:0000313" key="3">
    <source>
        <dbReference type="EMBL" id="AKG34928.1"/>
    </source>
</evidence>
<dbReference type="InterPro" id="IPR009061">
    <property type="entry name" value="DNA-bd_dom_put_sf"/>
</dbReference>
<dbReference type="AlphaFoldDB" id="A0A0F7F918"/>
<evidence type="ECO:0000313" key="4">
    <source>
        <dbReference type="Proteomes" id="UP000034189"/>
    </source>
</evidence>
<dbReference type="SMART" id="SM00422">
    <property type="entry name" value="HTH_MERR"/>
    <property type="match status" value="1"/>
</dbReference>
<dbReference type="Pfam" id="PF13411">
    <property type="entry name" value="MerR_1"/>
    <property type="match status" value="1"/>
</dbReference>
<dbReference type="PRINTS" id="PR00040">
    <property type="entry name" value="HTHMERR"/>
</dbReference>
<proteinExistence type="predicted"/>
<sequence length="128" mass="15367">MALTIKEAAEQTGLTVHTLRYYEQEGLLRALKRDERGNRLFEPEDLDWLYFIRCLRDTGMPVAKVKHFAELAFKGDHTMRERLQIMQDHQRSTERKVEEMKSFLEKITHKTLWYENLVREREQAAEKV</sequence>
<dbReference type="EMBL" id="CP011114">
    <property type="protein sequence ID" value="AKG34928.1"/>
    <property type="molecule type" value="Genomic_DNA"/>
</dbReference>